<keyword evidence="2" id="KW-1185">Reference proteome</keyword>
<proteinExistence type="predicted"/>
<name>A0A5N5HE82_9ROSA</name>
<gene>
    <name evidence="1" type="ORF">D8674_017976</name>
</gene>
<reference evidence="1 2" key="3">
    <citation type="submission" date="2019-11" db="EMBL/GenBank/DDBJ databases">
        <title>A de novo genome assembly of a pear dwarfing rootstock.</title>
        <authorList>
            <person name="Wang F."/>
            <person name="Wang J."/>
            <person name="Li S."/>
            <person name="Zhang Y."/>
            <person name="Fang M."/>
            <person name="Ma L."/>
            <person name="Zhao Y."/>
            <person name="Jiang S."/>
        </authorList>
    </citation>
    <scope>NUCLEOTIDE SEQUENCE [LARGE SCALE GENOMIC DNA]</scope>
    <source>
        <strain evidence="1">S2</strain>
        <tissue evidence="1">Leaf</tissue>
    </source>
</reference>
<comment type="caution">
    <text evidence="1">The sequence shown here is derived from an EMBL/GenBank/DDBJ whole genome shotgun (WGS) entry which is preliminary data.</text>
</comment>
<protein>
    <submittedName>
        <fullName evidence="1">Uncharacterized protein</fullName>
    </submittedName>
</protein>
<evidence type="ECO:0000313" key="1">
    <source>
        <dbReference type="EMBL" id="KAB2626316.1"/>
    </source>
</evidence>
<dbReference type="Proteomes" id="UP000327157">
    <property type="component" value="Chromosome 16"/>
</dbReference>
<organism evidence="1 2">
    <name type="scientific">Pyrus ussuriensis x Pyrus communis</name>
    <dbReference type="NCBI Taxonomy" id="2448454"/>
    <lineage>
        <taxon>Eukaryota</taxon>
        <taxon>Viridiplantae</taxon>
        <taxon>Streptophyta</taxon>
        <taxon>Embryophyta</taxon>
        <taxon>Tracheophyta</taxon>
        <taxon>Spermatophyta</taxon>
        <taxon>Magnoliopsida</taxon>
        <taxon>eudicotyledons</taxon>
        <taxon>Gunneridae</taxon>
        <taxon>Pentapetalae</taxon>
        <taxon>rosids</taxon>
        <taxon>fabids</taxon>
        <taxon>Rosales</taxon>
        <taxon>Rosaceae</taxon>
        <taxon>Amygdaloideae</taxon>
        <taxon>Maleae</taxon>
        <taxon>Pyrus</taxon>
    </lineage>
</organism>
<dbReference type="AlphaFoldDB" id="A0A5N5HE82"/>
<dbReference type="EMBL" id="SMOL01000160">
    <property type="protein sequence ID" value="KAB2626316.1"/>
    <property type="molecule type" value="Genomic_DNA"/>
</dbReference>
<reference evidence="2" key="2">
    <citation type="submission" date="2019-10" db="EMBL/GenBank/DDBJ databases">
        <title>A de novo genome assembly of a pear dwarfing rootstock.</title>
        <authorList>
            <person name="Wang F."/>
            <person name="Wang J."/>
            <person name="Li S."/>
            <person name="Zhang Y."/>
            <person name="Fang M."/>
            <person name="Ma L."/>
            <person name="Zhao Y."/>
            <person name="Jiang S."/>
        </authorList>
    </citation>
    <scope>NUCLEOTIDE SEQUENCE [LARGE SCALE GENOMIC DNA]</scope>
</reference>
<accession>A0A5N5HE82</accession>
<evidence type="ECO:0000313" key="2">
    <source>
        <dbReference type="Proteomes" id="UP000327157"/>
    </source>
</evidence>
<sequence>MAQPWSDNSSSDEDNATFAMATAMYKHFQRRLDAVEVRTLIIYDKNSPFGCKVSNCVLPKENDPPSCKIVEQCVTKHFVAQKGFARRNNDFVAQSVGEKRGKRIRMHISGIVFVYKSLRVFASSRRDRNAAKDDLPAFTVSCSNQQSLAGKLFLATFSSLPLMSASEIWEVRGKFLNLE</sequence>
<reference evidence="1 2" key="1">
    <citation type="submission" date="2019-09" db="EMBL/GenBank/DDBJ databases">
        <authorList>
            <person name="Ou C."/>
        </authorList>
    </citation>
    <scope>NUCLEOTIDE SEQUENCE [LARGE SCALE GENOMIC DNA]</scope>
    <source>
        <strain evidence="1">S2</strain>
        <tissue evidence="1">Leaf</tissue>
    </source>
</reference>